<dbReference type="PANTHER" id="PTHR15141">
    <property type="entry name" value="TRANSCRIPTION ELONGATION FACTOR B POLYPEPTIDE 3"/>
    <property type="match status" value="1"/>
</dbReference>
<feature type="compositionally biased region" description="Polar residues" evidence="1">
    <location>
        <begin position="208"/>
        <end position="225"/>
    </location>
</feature>
<proteinExistence type="predicted"/>
<sequence length="387" mass="43237">MPPPSLLQLSTAAAIRNVKYLNDIGSIPYALARPFLLKVESPEKLRSLEIQSPHIMKDDNELWLELIKRDIPKWEEYNLPKESECWYEIYCDLREQVQKSVDKDAEKMKMALDGINSERAKHNTKFVTDRRSIRLPRERPTAKQRYASYDRKMGGIAPIFASPKSGLSTSDPLGAPAWSFERPQIPRSEASSAPRKKNNIFNAPRRNNVLSVPTKQLNSRATQIKQAPRALVEEHRRPAEPIVARRKGPPTLAAPGRSRLQSTSKPDDGKSTVTGQSFKEREARLRALTSGSPPAPRTTQPSERPHISSTTSTPSSSTPPNNTAQVRPAKPSPQSHSQIPTPGDSQTTGNKDESENKANSSQSPRPAIIRKRPAPSVFMMPKRKRIS</sequence>
<dbReference type="GO" id="GO:0006368">
    <property type="term" value="P:transcription elongation by RNA polymerase II"/>
    <property type="evidence" value="ECO:0007669"/>
    <property type="project" value="InterPro"/>
</dbReference>
<reference evidence="3" key="1">
    <citation type="submission" date="2017-02" db="EMBL/GenBank/DDBJ databases">
        <authorList>
            <person name="Tafer H."/>
            <person name="Lopandic K."/>
        </authorList>
    </citation>
    <scope>NUCLEOTIDE SEQUENCE [LARGE SCALE GENOMIC DNA]</scope>
    <source>
        <strain evidence="3">CBS 366.77</strain>
    </source>
</reference>
<protein>
    <recommendedName>
        <fullName evidence="4">RNA polymerase II transcription factor SIII</fullName>
    </recommendedName>
</protein>
<evidence type="ECO:0000313" key="2">
    <source>
        <dbReference type="EMBL" id="RJE26245.1"/>
    </source>
</evidence>
<keyword evidence="3" id="KW-1185">Reference proteome</keyword>
<dbReference type="InterPro" id="IPR010684">
    <property type="entry name" value="RNA_pol_II_trans_fac_SIII_A"/>
</dbReference>
<feature type="region of interest" description="Disordered" evidence="1">
    <location>
        <begin position="163"/>
        <end position="387"/>
    </location>
</feature>
<dbReference type="Pfam" id="PF06881">
    <property type="entry name" value="Elongin_A"/>
    <property type="match status" value="1"/>
</dbReference>
<dbReference type="PANTHER" id="PTHR15141:SF76">
    <property type="entry name" value="TRANSCRIPTION ELONGATION FACTOR B POLYPEPTIDE 3"/>
    <property type="match status" value="1"/>
</dbReference>
<feature type="compositionally biased region" description="Polar residues" evidence="1">
    <location>
        <begin position="332"/>
        <end position="349"/>
    </location>
</feature>
<dbReference type="InterPro" id="IPR051870">
    <property type="entry name" value="Elongin-A_domain"/>
</dbReference>
<dbReference type="OrthoDB" id="21513at2759"/>
<organism evidence="2 3">
    <name type="scientific">Aspergillus sclerotialis</name>
    <dbReference type="NCBI Taxonomy" id="2070753"/>
    <lineage>
        <taxon>Eukaryota</taxon>
        <taxon>Fungi</taxon>
        <taxon>Dikarya</taxon>
        <taxon>Ascomycota</taxon>
        <taxon>Pezizomycotina</taxon>
        <taxon>Eurotiomycetes</taxon>
        <taxon>Eurotiomycetidae</taxon>
        <taxon>Eurotiales</taxon>
        <taxon>Aspergillaceae</taxon>
        <taxon>Aspergillus</taxon>
        <taxon>Aspergillus subgen. Polypaecilum</taxon>
    </lineage>
</organism>
<accession>A0A3A3A8F5</accession>
<feature type="compositionally biased region" description="Low complexity" evidence="1">
    <location>
        <begin position="308"/>
        <end position="323"/>
    </location>
</feature>
<evidence type="ECO:0000256" key="1">
    <source>
        <dbReference type="SAM" id="MobiDB-lite"/>
    </source>
</evidence>
<dbReference type="STRING" id="2070753.A0A3A3A8F5"/>
<dbReference type="GO" id="GO:0070449">
    <property type="term" value="C:elongin complex"/>
    <property type="evidence" value="ECO:0007669"/>
    <property type="project" value="InterPro"/>
</dbReference>
<dbReference type="Gene3D" id="6.10.250.3180">
    <property type="match status" value="1"/>
</dbReference>
<feature type="compositionally biased region" description="Polar residues" evidence="1">
    <location>
        <begin position="289"/>
        <end position="302"/>
    </location>
</feature>
<dbReference type="Proteomes" id="UP000266188">
    <property type="component" value="Unassembled WGS sequence"/>
</dbReference>
<evidence type="ECO:0008006" key="4">
    <source>
        <dbReference type="Google" id="ProtNLM"/>
    </source>
</evidence>
<dbReference type="AlphaFoldDB" id="A0A3A3A8F5"/>
<dbReference type="EMBL" id="MVGC01000026">
    <property type="protein sequence ID" value="RJE26245.1"/>
    <property type="molecule type" value="Genomic_DNA"/>
</dbReference>
<name>A0A3A3A8F5_9EURO</name>
<gene>
    <name evidence="2" type="ORF">PHISCL_01403</name>
</gene>
<comment type="caution">
    <text evidence="2">The sequence shown here is derived from an EMBL/GenBank/DDBJ whole genome shotgun (WGS) entry which is preliminary data.</text>
</comment>
<evidence type="ECO:0000313" key="3">
    <source>
        <dbReference type="Proteomes" id="UP000266188"/>
    </source>
</evidence>